<keyword evidence="2" id="KW-1185">Reference proteome</keyword>
<dbReference type="AlphaFoldDB" id="Q1MQ90"/>
<evidence type="ECO:0000313" key="1">
    <source>
        <dbReference type="EMBL" id="CAJ54837.1"/>
    </source>
</evidence>
<evidence type="ECO:0000313" key="2">
    <source>
        <dbReference type="Proteomes" id="UP000002430"/>
    </source>
</evidence>
<dbReference type="InterPro" id="IPR019734">
    <property type="entry name" value="TPR_rpt"/>
</dbReference>
<dbReference type="HOGENOM" id="CLU_086935_0_0_7"/>
<dbReference type="STRING" id="363253.LI0783"/>
<dbReference type="SUPFAM" id="SSF48452">
    <property type="entry name" value="TPR-like"/>
    <property type="match status" value="1"/>
</dbReference>
<sequence length="271" mass="31653">MILTYWGNIFDHFFLGIFSFIIFSCCGCESNTSLNNLTEAYQYIEKKEWSAAERYLELYLHEEERLDLRFEAWNKLLEVGGYLTYNDSWMISCLEEMYSEFEDQPEQIKSVLWRLALAYDRIRNYNKSMEYWEKLFIQPGLSVEQQANILRKLASSSVKIHRFDIANNYLKNCLELPLSSTNRLECLLDRADVASSMGLFDEGASYALLVLESDEASIELKGKAGFILADIKEQQGNIQKAIELFKSIREYYPNAMVVDQRLQLLQAKNKH</sequence>
<gene>
    <name evidence="1" type="ordered locus">LI0783</name>
</gene>
<dbReference type="InterPro" id="IPR011990">
    <property type="entry name" value="TPR-like_helical_dom_sf"/>
</dbReference>
<organism evidence="1 2">
    <name type="scientific">Lawsonia intracellularis (strain PHE/MN1-00)</name>
    <dbReference type="NCBI Taxonomy" id="363253"/>
    <lineage>
        <taxon>Bacteria</taxon>
        <taxon>Pseudomonadati</taxon>
        <taxon>Thermodesulfobacteriota</taxon>
        <taxon>Desulfovibrionia</taxon>
        <taxon>Desulfovibrionales</taxon>
        <taxon>Desulfovibrionaceae</taxon>
        <taxon>Lawsonia</taxon>
    </lineage>
</organism>
<proteinExistence type="predicted"/>
<dbReference type="OrthoDB" id="5290562at2"/>
<dbReference type="Proteomes" id="UP000002430">
    <property type="component" value="Chromosome"/>
</dbReference>
<accession>Q1MQ90</accession>
<evidence type="ECO:0008006" key="3">
    <source>
        <dbReference type="Google" id="ProtNLM"/>
    </source>
</evidence>
<name>Q1MQ90_LAWIP</name>
<protein>
    <recommendedName>
        <fullName evidence="3">FOG: TPR repeat</fullName>
    </recommendedName>
</protein>
<dbReference type="KEGG" id="lip:LI0783"/>
<dbReference type="eggNOG" id="COG0457">
    <property type="taxonomic scope" value="Bacteria"/>
</dbReference>
<dbReference type="EMBL" id="AM180252">
    <property type="protein sequence ID" value="CAJ54837.1"/>
    <property type="molecule type" value="Genomic_DNA"/>
</dbReference>
<dbReference type="RefSeq" id="WP_011526866.1">
    <property type="nucleotide sequence ID" value="NC_008011.1"/>
</dbReference>
<dbReference type="Pfam" id="PF13174">
    <property type="entry name" value="TPR_6"/>
    <property type="match status" value="1"/>
</dbReference>
<reference evidence="1 2" key="1">
    <citation type="submission" date="2005-11" db="EMBL/GenBank/DDBJ databases">
        <title>The complete genome sequence of Lawsonia intracellularis: the causative agent of proliferative enteropathy.</title>
        <authorList>
            <person name="Kaur K."/>
            <person name="Zhang Q."/>
            <person name="Beckler D."/>
            <person name="Munir S."/>
            <person name="Li L."/>
            <person name="Kinsley K."/>
            <person name="Herron L."/>
            <person name="Peterson A."/>
            <person name="May B."/>
            <person name="Singh S."/>
            <person name="Gebhart C."/>
            <person name="Kapur V."/>
        </authorList>
    </citation>
    <scope>NUCLEOTIDE SEQUENCE [LARGE SCALE GENOMIC DNA]</scope>
    <source>
        <strain evidence="1 2">PHE/MN1-00</strain>
    </source>
</reference>
<dbReference type="Gene3D" id="1.25.40.10">
    <property type="entry name" value="Tetratricopeptide repeat domain"/>
    <property type="match status" value="1"/>
</dbReference>